<protein>
    <submittedName>
        <fullName evidence="1">Uncharacterized protein</fullName>
    </submittedName>
</protein>
<evidence type="ECO:0000313" key="2">
    <source>
        <dbReference type="Proteomes" id="UP000519004"/>
    </source>
</evidence>
<evidence type="ECO:0000313" key="1">
    <source>
        <dbReference type="EMBL" id="MBB5014428.1"/>
    </source>
</evidence>
<sequence>MSDRATPRETRKPRCLDSASARHRRAIGVALMQRALRAALAARAGAHEVPPPRS</sequence>
<accession>A0A7W7V785</accession>
<dbReference type="RefSeq" id="WP_183947020.1">
    <property type="nucleotide sequence ID" value="NZ_JACHHX010000002.1"/>
</dbReference>
<dbReference type="Proteomes" id="UP000519004">
    <property type="component" value="Unassembled WGS sequence"/>
</dbReference>
<dbReference type="EMBL" id="JACHHX010000002">
    <property type="protein sequence ID" value="MBB5014428.1"/>
    <property type="molecule type" value="Genomic_DNA"/>
</dbReference>
<organism evidence="1 2">
    <name type="scientific">Rehaibacterium terrae</name>
    <dbReference type="NCBI Taxonomy" id="1341696"/>
    <lineage>
        <taxon>Bacteria</taxon>
        <taxon>Pseudomonadati</taxon>
        <taxon>Pseudomonadota</taxon>
        <taxon>Gammaproteobacteria</taxon>
        <taxon>Lysobacterales</taxon>
        <taxon>Lysobacteraceae</taxon>
        <taxon>Rehaibacterium</taxon>
    </lineage>
</organism>
<keyword evidence="2" id="KW-1185">Reference proteome</keyword>
<dbReference type="AlphaFoldDB" id="A0A7W7V785"/>
<comment type="caution">
    <text evidence="1">The sequence shown here is derived from an EMBL/GenBank/DDBJ whole genome shotgun (WGS) entry which is preliminary data.</text>
</comment>
<name>A0A7W7V785_9GAMM</name>
<gene>
    <name evidence="1" type="ORF">HNQ58_000302</name>
</gene>
<reference evidence="1 2" key="1">
    <citation type="submission" date="2020-08" db="EMBL/GenBank/DDBJ databases">
        <title>Genomic Encyclopedia of Type Strains, Phase IV (KMG-IV): sequencing the most valuable type-strain genomes for metagenomic binning, comparative biology and taxonomic classification.</title>
        <authorList>
            <person name="Goeker M."/>
        </authorList>
    </citation>
    <scope>NUCLEOTIDE SEQUENCE [LARGE SCALE GENOMIC DNA]</scope>
    <source>
        <strain evidence="1 2">DSM 25897</strain>
    </source>
</reference>
<proteinExistence type="predicted"/>